<proteinExistence type="predicted"/>
<evidence type="ECO:0000313" key="3">
    <source>
        <dbReference type="Proteomes" id="UP000176992"/>
    </source>
</evidence>
<evidence type="ECO:0000313" key="2">
    <source>
        <dbReference type="EMBL" id="OGF98261.1"/>
    </source>
</evidence>
<dbReference type="NCBIfam" id="NF033709">
    <property type="entry name" value="PorV_fam"/>
    <property type="match status" value="1"/>
</dbReference>
<sequence>MRRKFLSLLAILSLIPLAAVSLKAQGIKAEYTEQNGARPIGMGHAYTGVAEGLGTILWNPAGLTSVNRTEFNFSRYNGFSFTVSDPTGNETEDQISFNFFNVGMPIKDIGVVAFSMNLWDLGSSEVTSIGQDLSGIDSQSLWIMYGSFATRLNKKIDVGVSMKFIREKLSSNQGGVGTSAAVDLGMLYRPLEEIPLQFGFSVMDIGTDMQFNNKYQSDRLPRRVRIGAGYNILKHLLDQDRFNLLLAADYERFLVGNPANHGVFVGTEFSIEPLEGMLLALRSGYQSEVGDLRGSLIGFGFNWKGYSFDIARELGVNPLADRTFYSVSAHF</sequence>
<dbReference type="Proteomes" id="UP000176992">
    <property type="component" value="Unassembled WGS sequence"/>
</dbReference>
<organism evidence="2 3">
    <name type="scientific">Candidatus Glassbacteria bacterium GWA2_58_10</name>
    <dbReference type="NCBI Taxonomy" id="1817865"/>
    <lineage>
        <taxon>Bacteria</taxon>
        <taxon>Candidatus Glassiibacteriota</taxon>
    </lineage>
</organism>
<dbReference type="AlphaFoldDB" id="A0A1F5YEH1"/>
<reference evidence="2 3" key="1">
    <citation type="journal article" date="2016" name="Nat. Commun.">
        <title>Thousands of microbial genomes shed light on interconnected biogeochemical processes in an aquifer system.</title>
        <authorList>
            <person name="Anantharaman K."/>
            <person name="Brown C.T."/>
            <person name="Hug L.A."/>
            <person name="Sharon I."/>
            <person name="Castelle C.J."/>
            <person name="Probst A.J."/>
            <person name="Thomas B.C."/>
            <person name="Singh A."/>
            <person name="Wilkins M.J."/>
            <person name="Karaoz U."/>
            <person name="Brodie E.L."/>
            <person name="Williams K.H."/>
            <person name="Hubbard S.S."/>
            <person name="Banfield J.F."/>
        </authorList>
    </citation>
    <scope>NUCLEOTIDE SEQUENCE [LARGE SCALE GENOMIC DNA]</scope>
</reference>
<comment type="caution">
    <text evidence="2">The sequence shown here is derived from an EMBL/GenBank/DDBJ whole genome shotgun (WGS) entry which is preliminary data.</text>
</comment>
<feature type="chain" id="PRO_5009522404" description="DUF5723 domain-containing protein" evidence="1">
    <location>
        <begin position="19"/>
        <end position="331"/>
    </location>
</feature>
<name>A0A1F5YEH1_9BACT</name>
<dbReference type="Gene3D" id="2.40.160.60">
    <property type="entry name" value="Outer membrane protein transport protein (OMPP1/FadL/TodX)"/>
    <property type="match status" value="1"/>
</dbReference>
<dbReference type="EMBL" id="MFIV01000141">
    <property type="protein sequence ID" value="OGF98261.1"/>
    <property type="molecule type" value="Genomic_DNA"/>
</dbReference>
<gene>
    <name evidence="2" type="ORF">A2Z86_03300</name>
</gene>
<dbReference type="SUPFAM" id="SSF56935">
    <property type="entry name" value="Porins"/>
    <property type="match status" value="1"/>
</dbReference>
<evidence type="ECO:0008006" key="4">
    <source>
        <dbReference type="Google" id="ProtNLM"/>
    </source>
</evidence>
<keyword evidence="1" id="KW-0732">Signal</keyword>
<accession>A0A1F5YEH1</accession>
<evidence type="ECO:0000256" key="1">
    <source>
        <dbReference type="SAM" id="SignalP"/>
    </source>
</evidence>
<feature type="signal peptide" evidence="1">
    <location>
        <begin position="1"/>
        <end position="18"/>
    </location>
</feature>
<protein>
    <recommendedName>
        <fullName evidence="4">DUF5723 domain-containing protein</fullName>
    </recommendedName>
</protein>